<dbReference type="Proteomes" id="UP001490365">
    <property type="component" value="Unassembled WGS sequence"/>
</dbReference>
<reference evidence="2 3" key="1">
    <citation type="submission" date="2024-06" db="EMBL/GenBank/DDBJ databases">
        <title>The Natural Products Discovery Center: Release of the First 8490 Sequenced Strains for Exploring Actinobacteria Biosynthetic Diversity.</title>
        <authorList>
            <person name="Kalkreuter E."/>
            <person name="Kautsar S.A."/>
            <person name="Yang D."/>
            <person name="Bader C.D."/>
            <person name="Teijaro C.N."/>
            <person name="Fluegel L."/>
            <person name="Davis C.M."/>
            <person name="Simpson J.R."/>
            <person name="Lauterbach L."/>
            <person name="Steele A.D."/>
            <person name="Gui C."/>
            <person name="Meng S."/>
            <person name="Li G."/>
            <person name="Viehrig K."/>
            <person name="Ye F."/>
            <person name="Su P."/>
            <person name="Kiefer A.F."/>
            <person name="Nichols A."/>
            <person name="Cepeda A.J."/>
            <person name="Yan W."/>
            <person name="Fan B."/>
            <person name="Jiang Y."/>
            <person name="Adhikari A."/>
            <person name="Zheng C.-J."/>
            <person name="Schuster L."/>
            <person name="Cowan T.M."/>
            <person name="Smanski M.J."/>
            <person name="Chevrette M.G."/>
            <person name="De Carvalho L.P.S."/>
            <person name="Shen B."/>
        </authorList>
    </citation>
    <scope>NUCLEOTIDE SEQUENCE [LARGE SCALE GENOMIC DNA]</scope>
    <source>
        <strain evidence="2 3">NPDC001694</strain>
    </source>
</reference>
<evidence type="ECO:0000256" key="1">
    <source>
        <dbReference type="SAM" id="MobiDB-lite"/>
    </source>
</evidence>
<feature type="compositionally biased region" description="Low complexity" evidence="1">
    <location>
        <begin position="279"/>
        <end position="298"/>
    </location>
</feature>
<feature type="region of interest" description="Disordered" evidence="1">
    <location>
        <begin position="271"/>
        <end position="301"/>
    </location>
</feature>
<sequence length="317" mass="35208">MGFENFYLTQDEPNLKRSDATHDYGNMDPAGAMNGILFKWAVNGWVHGIHTEMTGSHPIVTEEAKNLTITGNYLDGAWNIGKGGRGYFRGSRVWDSVYAGNISRNLRHFTFQWSASGNVAIGNDLYSDLNLHGGYERNNLFELNTVHVPYAHRSANCTVNCGEEGGGGTNDSDWYPIWWAAGQKAVKRSGSSGYRNVFFDNTMTKRLDNDVAGPIVTFYSEPHRIFEFGWDGTAFHHLDVGGPPISDWAHNETNNLPAFLLAGVPFVLPPRHPGRPVAPSRTRPGTGSGSSAQGRASSVNQRAYMQIRRTHLFKEWK</sequence>
<proteinExistence type="predicted"/>
<comment type="caution">
    <text evidence="2">The sequence shown here is derived from an EMBL/GenBank/DDBJ whole genome shotgun (WGS) entry which is preliminary data.</text>
</comment>
<protein>
    <recommendedName>
        <fullName evidence="4">Right handed beta helix domain-containing protein</fullName>
    </recommendedName>
</protein>
<evidence type="ECO:0000313" key="3">
    <source>
        <dbReference type="Proteomes" id="UP001490365"/>
    </source>
</evidence>
<dbReference type="RefSeq" id="WP_351961672.1">
    <property type="nucleotide sequence ID" value="NZ_JBEOZM010000030.1"/>
</dbReference>
<keyword evidence="3" id="KW-1185">Reference proteome</keyword>
<dbReference type="EMBL" id="JBEOZM010000030">
    <property type="protein sequence ID" value="MER6273400.1"/>
    <property type="molecule type" value="Genomic_DNA"/>
</dbReference>
<organism evidence="2 3">
    <name type="scientific">Streptomyces sp. 900105755</name>
    <dbReference type="NCBI Taxonomy" id="3154389"/>
    <lineage>
        <taxon>Bacteria</taxon>
        <taxon>Bacillati</taxon>
        <taxon>Actinomycetota</taxon>
        <taxon>Actinomycetes</taxon>
        <taxon>Kitasatosporales</taxon>
        <taxon>Streptomycetaceae</taxon>
        <taxon>Streptomyces</taxon>
    </lineage>
</organism>
<name>A0ABV1TTP3_9ACTN</name>
<evidence type="ECO:0008006" key="4">
    <source>
        <dbReference type="Google" id="ProtNLM"/>
    </source>
</evidence>
<evidence type="ECO:0000313" key="2">
    <source>
        <dbReference type="EMBL" id="MER6273400.1"/>
    </source>
</evidence>
<accession>A0ABV1TTP3</accession>
<gene>
    <name evidence="2" type="ORF">ABT211_39950</name>
</gene>